<dbReference type="GO" id="GO:0031564">
    <property type="term" value="P:transcription antitermination"/>
    <property type="evidence" value="ECO:0007669"/>
    <property type="project" value="UniProtKB-KW"/>
</dbReference>
<evidence type="ECO:0000256" key="2">
    <source>
        <dbReference type="ARBA" id="ARBA00022814"/>
    </source>
</evidence>
<dbReference type="InterPro" id="IPR006027">
    <property type="entry name" value="NusB_RsmB_TIM44"/>
</dbReference>
<name>A0A3B1DZI2_9ZZZZ</name>
<keyword evidence="4" id="KW-0805">Transcription regulation</keyword>
<reference evidence="7" key="1">
    <citation type="submission" date="2018-06" db="EMBL/GenBank/DDBJ databases">
        <authorList>
            <person name="Zhirakovskaya E."/>
        </authorList>
    </citation>
    <scope>NUCLEOTIDE SEQUENCE</scope>
</reference>
<evidence type="ECO:0000256" key="5">
    <source>
        <dbReference type="ARBA" id="ARBA00023163"/>
    </source>
</evidence>
<protein>
    <submittedName>
        <fullName evidence="7">Transcription termination protein NusB</fullName>
    </submittedName>
</protein>
<dbReference type="SUPFAM" id="SSF48013">
    <property type="entry name" value="NusB-like"/>
    <property type="match status" value="1"/>
</dbReference>
<proteinExistence type="inferred from homology"/>
<dbReference type="AlphaFoldDB" id="A0A3B1DZI2"/>
<accession>A0A3B1DZI2</accession>
<gene>
    <name evidence="7" type="ORF">MNBD_PLANCTO02-1181</name>
</gene>
<evidence type="ECO:0000313" key="7">
    <source>
        <dbReference type="EMBL" id="VAX41130.1"/>
    </source>
</evidence>
<evidence type="ECO:0000256" key="1">
    <source>
        <dbReference type="ARBA" id="ARBA00005952"/>
    </source>
</evidence>
<keyword evidence="3" id="KW-0694">RNA-binding</keyword>
<organism evidence="7">
    <name type="scientific">hydrothermal vent metagenome</name>
    <dbReference type="NCBI Taxonomy" id="652676"/>
    <lineage>
        <taxon>unclassified sequences</taxon>
        <taxon>metagenomes</taxon>
        <taxon>ecological metagenomes</taxon>
    </lineage>
</organism>
<dbReference type="InterPro" id="IPR035926">
    <property type="entry name" value="NusB-like_sf"/>
</dbReference>
<dbReference type="NCBIfam" id="TIGR01951">
    <property type="entry name" value="nusB"/>
    <property type="match status" value="1"/>
</dbReference>
<dbReference type="Pfam" id="PF01029">
    <property type="entry name" value="NusB"/>
    <property type="match status" value="1"/>
</dbReference>
<comment type="similarity">
    <text evidence="1">Belongs to the NusB family.</text>
</comment>
<evidence type="ECO:0000256" key="3">
    <source>
        <dbReference type="ARBA" id="ARBA00022884"/>
    </source>
</evidence>
<keyword evidence="5" id="KW-0804">Transcription</keyword>
<dbReference type="HAMAP" id="MF_00073">
    <property type="entry name" value="NusB"/>
    <property type="match status" value="1"/>
</dbReference>
<dbReference type="GO" id="GO:0003723">
    <property type="term" value="F:RNA binding"/>
    <property type="evidence" value="ECO:0007669"/>
    <property type="project" value="UniProtKB-KW"/>
</dbReference>
<keyword evidence="2" id="KW-0889">Transcription antitermination</keyword>
<dbReference type="Gene3D" id="1.10.940.10">
    <property type="entry name" value="NusB-like"/>
    <property type="match status" value="1"/>
</dbReference>
<sequence>MALRSKARAIALQMLFQVDLNHDVDAQTVHTMISEQLIKQPQSKVDKPTEELQKFAWLLFSGTREQLEVLNEKIEAVAENWTLSRMAPTDRNVLRLGAYELLFLDTPHRVVIDEAIELARKFGTEHSAQFVNGLLDKLVPDEKRENE</sequence>
<dbReference type="EMBL" id="UOGL01000515">
    <property type="protein sequence ID" value="VAX41130.1"/>
    <property type="molecule type" value="Genomic_DNA"/>
</dbReference>
<dbReference type="GO" id="GO:0006353">
    <property type="term" value="P:DNA-templated transcription termination"/>
    <property type="evidence" value="ECO:0007669"/>
    <property type="project" value="InterPro"/>
</dbReference>
<dbReference type="PANTHER" id="PTHR11078:SF3">
    <property type="entry name" value="ANTITERMINATION NUSB DOMAIN-CONTAINING PROTEIN"/>
    <property type="match status" value="1"/>
</dbReference>
<evidence type="ECO:0000259" key="6">
    <source>
        <dbReference type="Pfam" id="PF01029"/>
    </source>
</evidence>
<evidence type="ECO:0000256" key="4">
    <source>
        <dbReference type="ARBA" id="ARBA00023015"/>
    </source>
</evidence>
<dbReference type="PANTHER" id="PTHR11078">
    <property type="entry name" value="N UTILIZATION SUBSTANCE PROTEIN B-RELATED"/>
    <property type="match status" value="1"/>
</dbReference>
<dbReference type="GO" id="GO:0005829">
    <property type="term" value="C:cytosol"/>
    <property type="evidence" value="ECO:0007669"/>
    <property type="project" value="TreeGrafter"/>
</dbReference>
<feature type="domain" description="NusB/RsmB/TIM44" evidence="6">
    <location>
        <begin position="6"/>
        <end position="138"/>
    </location>
</feature>
<dbReference type="InterPro" id="IPR011605">
    <property type="entry name" value="NusB_fam"/>
</dbReference>